<accession>A0ACA9YC42</accession>
<proteinExistence type="predicted"/>
<organism evidence="1 2">
    <name type="scientific">[Candida] jaroonii</name>
    <dbReference type="NCBI Taxonomy" id="467808"/>
    <lineage>
        <taxon>Eukaryota</taxon>
        <taxon>Fungi</taxon>
        <taxon>Dikarya</taxon>
        <taxon>Ascomycota</taxon>
        <taxon>Saccharomycotina</taxon>
        <taxon>Pichiomycetes</taxon>
        <taxon>Debaryomycetaceae</taxon>
        <taxon>Yamadazyma</taxon>
    </lineage>
</organism>
<gene>
    <name evidence="1" type="ORF">CLIB1444_09S03906</name>
</gene>
<keyword evidence="2" id="KW-1185">Reference proteome</keyword>
<comment type="caution">
    <text evidence="1">The sequence shown here is derived from an EMBL/GenBank/DDBJ whole genome shotgun (WGS) entry which is preliminary data.</text>
</comment>
<evidence type="ECO:0000313" key="1">
    <source>
        <dbReference type="EMBL" id="CAH6722453.1"/>
    </source>
</evidence>
<protein>
    <submittedName>
        <fullName evidence="1">Lysophospholipase 1</fullName>
    </submittedName>
</protein>
<dbReference type="EMBL" id="CALSDN010000009">
    <property type="protein sequence ID" value="CAH6722453.1"/>
    <property type="molecule type" value="Genomic_DNA"/>
</dbReference>
<dbReference type="Proteomes" id="UP001152531">
    <property type="component" value="Unassembled WGS sequence"/>
</dbReference>
<name>A0ACA9YC42_9ASCO</name>
<sequence length="648" mass="72020">MKYWLILLLQALAVLARSPTGGYAPGNVTCPDKDIVREANDLSSEEQEWLESRNPITKQRITQFLKDSNLTDFDVDDFMKNVNDTIKIGLAFSGGGYRAMLNGAGQLLALDDRYEPSNTVGLGGILQSSTYLAGLSGGNWLVGSFVLNNYTSIDQIIATDALWDLENSIIDYGGWNVIEAVKYYTQIYGALNDKGDAGYDRSITDIWGRALSYQLLSNYTEAGVDVCWSDIRDLPLFKDHEMPFPVVVADGRTPGEYIISGNSTVFEINPFELGSWDPSVNQFVDVKYLGTHLDDGKPVDDVCVSGYDNAGFIMGTSSSLFNQFILQLNTVSLPDVVSDILQKILNSVSNDENDIAIYEPNPFKNSNDGDFKSISDNETLFLCDGGEDLQNVPLYPLMQAERALDVVFAYDNSADTNQSWPDGASLIASYERQFLPQGNGSIFPYVPDKNTFINQNLTSKPTFFGCDAKNLTTLRKNLTDDDHIPPLLIYMANRPFSYWSNTSTFQLSYDDDEKKGIIQNGFEVSSRYNRTLDDEWNACVSCAIIRRTQERLNLEQSEQCKQCFEEYCWDGTTDASTTPGVNFTETGSTTGAADPVESYEGTFNTSDRGHETDEEEDGKDNAGFSLSDHKALVASIFYGSLVTFYFLI</sequence>
<evidence type="ECO:0000313" key="2">
    <source>
        <dbReference type="Proteomes" id="UP001152531"/>
    </source>
</evidence>
<reference evidence="1" key="1">
    <citation type="submission" date="2022-06" db="EMBL/GenBank/DDBJ databases">
        <authorList>
            <person name="Legras J.-L."/>
            <person name="Devillers H."/>
            <person name="Grondin C."/>
        </authorList>
    </citation>
    <scope>NUCLEOTIDE SEQUENCE</scope>
    <source>
        <strain evidence="1">CLIB 1444</strain>
    </source>
</reference>